<keyword evidence="12" id="KW-1185">Reference proteome</keyword>
<feature type="domain" description="ABC transporter" evidence="10">
    <location>
        <begin position="6"/>
        <end position="241"/>
    </location>
</feature>
<sequence>MSNLLLETHDLSKHFGEVKAVDGLSIKLHRRKVHTILGENGCGKSTTLKMLAGVHTPTRGHIKKEGVELSFSSPLDSRANGIAIIFQELSLCNNLTVAENIYANNEPKRFGFIDDNKLNQMAKELLSKYKIPIESHVKVSELSMAQRQLVEIAKGLSYPSEVVIFDEPTSSLSDSEVEILFSIIEELKSEDKAIVYVSHKMKEIMLISDDITVMRDGQYIDTVKKTETTINHLITMMVGREMNDIYPPKPDNAVTDGGEILRVSGLTNPGVFDDINFSIRSGEVLGFFGLVGSGRSEVMNALFGMLPYSGNIKLSGKEIHIDSPHTAISNGIAFVTENRKEQGLVLDHSVHDNCNFISYETVAKGFIRNEAEEQRVTSDSIRKMNIKVHNADQAVGSLSGGNQQKVVLAKWLENRPDILILDEPTRGVDVGAKYEIYNIIRDLTATGTAVIMVSSELPEAINMCDRLLVMRNKTIVKELNTKDLSQDEVMVYATGASSNAE</sequence>
<organism evidence="11 12">
    <name type="scientific">Vibrio marinisediminis</name>
    <dbReference type="NCBI Taxonomy" id="2758441"/>
    <lineage>
        <taxon>Bacteria</taxon>
        <taxon>Pseudomonadati</taxon>
        <taxon>Pseudomonadota</taxon>
        <taxon>Gammaproteobacteria</taxon>
        <taxon>Vibrionales</taxon>
        <taxon>Vibrionaceae</taxon>
        <taxon>Vibrio</taxon>
    </lineage>
</organism>
<dbReference type="RefSeq" id="WP_182109217.1">
    <property type="nucleotide sequence ID" value="NZ_JACFYF010000007.1"/>
</dbReference>
<dbReference type="GO" id="GO:0005524">
    <property type="term" value="F:ATP binding"/>
    <property type="evidence" value="ECO:0007669"/>
    <property type="project" value="UniProtKB-KW"/>
</dbReference>
<evidence type="ECO:0000256" key="4">
    <source>
        <dbReference type="ARBA" id="ARBA00022597"/>
    </source>
</evidence>
<keyword evidence="4" id="KW-0762">Sugar transport</keyword>
<dbReference type="InterPro" id="IPR003593">
    <property type="entry name" value="AAA+_ATPase"/>
</dbReference>
<dbReference type="EMBL" id="JACFYF010000007">
    <property type="protein sequence ID" value="MBA5763201.1"/>
    <property type="molecule type" value="Genomic_DNA"/>
</dbReference>
<dbReference type="InterPro" id="IPR017871">
    <property type="entry name" value="ABC_transporter-like_CS"/>
</dbReference>
<accession>A0A7W2FS21</accession>
<dbReference type="GO" id="GO:0016887">
    <property type="term" value="F:ATP hydrolysis activity"/>
    <property type="evidence" value="ECO:0007669"/>
    <property type="project" value="InterPro"/>
</dbReference>
<dbReference type="PROSITE" id="PS00211">
    <property type="entry name" value="ABC_TRANSPORTER_1"/>
    <property type="match status" value="1"/>
</dbReference>
<dbReference type="PANTHER" id="PTHR43790">
    <property type="entry name" value="CARBOHYDRATE TRANSPORT ATP-BINDING PROTEIN MG119-RELATED"/>
    <property type="match status" value="1"/>
</dbReference>
<keyword evidence="6" id="KW-0547">Nucleotide-binding</keyword>
<dbReference type="GO" id="GO:0005886">
    <property type="term" value="C:plasma membrane"/>
    <property type="evidence" value="ECO:0007669"/>
    <property type="project" value="UniProtKB-SubCell"/>
</dbReference>
<dbReference type="FunFam" id="3.40.50.300:FF:000127">
    <property type="entry name" value="Ribose import ATP-binding protein RbsA"/>
    <property type="match status" value="1"/>
</dbReference>
<evidence type="ECO:0000256" key="1">
    <source>
        <dbReference type="ARBA" id="ARBA00004202"/>
    </source>
</evidence>
<dbReference type="Pfam" id="PF00005">
    <property type="entry name" value="ABC_tran"/>
    <property type="match status" value="2"/>
</dbReference>
<dbReference type="InterPro" id="IPR050107">
    <property type="entry name" value="ABC_carbohydrate_import_ATPase"/>
</dbReference>
<evidence type="ECO:0000256" key="8">
    <source>
        <dbReference type="ARBA" id="ARBA00022967"/>
    </source>
</evidence>
<keyword evidence="7 11" id="KW-0067">ATP-binding</keyword>
<keyword evidence="9" id="KW-0472">Membrane</keyword>
<evidence type="ECO:0000256" key="5">
    <source>
        <dbReference type="ARBA" id="ARBA00022737"/>
    </source>
</evidence>
<evidence type="ECO:0000259" key="10">
    <source>
        <dbReference type="PROSITE" id="PS50893"/>
    </source>
</evidence>
<dbReference type="PROSITE" id="PS50893">
    <property type="entry name" value="ABC_TRANSPORTER_2"/>
    <property type="match status" value="2"/>
</dbReference>
<dbReference type="SMART" id="SM00382">
    <property type="entry name" value="AAA"/>
    <property type="match status" value="2"/>
</dbReference>
<comment type="caution">
    <text evidence="11">The sequence shown here is derived from an EMBL/GenBank/DDBJ whole genome shotgun (WGS) entry which is preliminary data.</text>
</comment>
<protein>
    <submittedName>
        <fullName evidence="11">Sugar ABC transporter ATP-binding protein</fullName>
    </submittedName>
</protein>
<keyword evidence="8" id="KW-1278">Translocase</keyword>
<reference evidence="11 12" key="1">
    <citation type="submission" date="2020-07" db="EMBL/GenBank/DDBJ databases">
        <title>Vibrio marinisediminis sp. nov., isolated from marine sediment.</title>
        <authorList>
            <person name="Ji X."/>
        </authorList>
    </citation>
    <scope>NUCLEOTIDE SEQUENCE [LARGE SCALE GENOMIC DNA]</scope>
    <source>
        <strain evidence="11 12">404</strain>
    </source>
</reference>
<evidence type="ECO:0000256" key="3">
    <source>
        <dbReference type="ARBA" id="ARBA00022475"/>
    </source>
</evidence>
<keyword evidence="2" id="KW-0813">Transport</keyword>
<dbReference type="InterPro" id="IPR003439">
    <property type="entry name" value="ABC_transporter-like_ATP-bd"/>
</dbReference>
<dbReference type="InterPro" id="IPR027417">
    <property type="entry name" value="P-loop_NTPase"/>
</dbReference>
<evidence type="ECO:0000256" key="6">
    <source>
        <dbReference type="ARBA" id="ARBA00022741"/>
    </source>
</evidence>
<dbReference type="PANTHER" id="PTHR43790:SF3">
    <property type="entry name" value="D-ALLOSE IMPORT ATP-BINDING PROTEIN ALSA-RELATED"/>
    <property type="match status" value="1"/>
</dbReference>
<dbReference type="AlphaFoldDB" id="A0A7W2FS21"/>
<keyword evidence="5" id="KW-0677">Repeat</keyword>
<dbReference type="SUPFAM" id="SSF52540">
    <property type="entry name" value="P-loop containing nucleoside triphosphate hydrolases"/>
    <property type="match status" value="2"/>
</dbReference>
<evidence type="ECO:0000256" key="7">
    <source>
        <dbReference type="ARBA" id="ARBA00022840"/>
    </source>
</evidence>
<gene>
    <name evidence="11" type="ORF">H2O73_12635</name>
</gene>
<feature type="domain" description="ABC transporter" evidence="10">
    <location>
        <begin position="255"/>
        <end position="497"/>
    </location>
</feature>
<dbReference type="Gene3D" id="3.40.50.300">
    <property type="entry name" value="P-loop containing nucleotide triphosphate hydrolases"/>
    <property type="match status" value="2"/>
</dbReference>
<name>A0A7W2FS21_9VIBR</name>
<comment type="subcellular location">
    <subcellularLocation>
        <location evidence="1">Cell membrane</location>
        <topology evidence="1">Peripheral membrane protein</topology>
    </subcellularLocation>
</comment>
<evidence type="ECO:0000256" key="9">
    <source>
        <dbReference type="ARBA" id="ARBA00023136"/>
    </source>
</evidence>
<dbReference type="CDD" id="cd03215">
    <property type="entry name" value="ABC_Carb_Monos_II"/>
    <property type="match status" value="1"/>
</dbReference>
<dbReference type="CDD" id="cd03216">
    <property type="entry name" value="ABC_Carb_Monos_I"/>
    <property type="match status" value="1"/>
</dbReference>
<evidence type="ECO:0000313" key="12">
    <source>
        <dbReference type="Proteomes" id="UP000571701"/>
    </source>
</evidence>
<dbReference type="Proteomes" id="UP000571701">
    <property type="component" value="Unassembled WGS sequence"/>
</dbReference>
<evidence type="ECO:0000313" key="11">
    <source>
        <dbReference type="EMBL" id="MBA5763201.1"/>
    </source>
</evidence>
<keyword evidence="3" id="KW-1003">Cell membrane</keyword>
<evidence type="ECO:0000256" key="2">
    <source>
        <dbReference type="ARBA" id="ARBA00022448"/>
    </source>
</evidence>
<proteinExistence type="predicted"/>